<dbReference type="RefSeq" id="WP_190133297.1">
    <property type="nucleotide sequence ID" value="NZ_BNBD01000026.1"/>
</dbReference>
<gene>
    <name evidence="1" type="ORF">GCM10010218_64010</name>
</gene>
<keyword evidence="2" id="KW-1185">Reference proteome</keyword>
<accession>A0A919B9Q9</accession>
<organism evidence="1 2">
    <name type="scientific">Streptomyces mashuensis</name>
    <dbReference type="NCBI Taxonomy" id="33904"/>
    <lineage>
        <taxon>Bacteria</taxon>
        <taxon>Bacillati</taxon>
        <taxon>Actinomycetota</taxon>
        <taxon>Actinomycetes</taxon>
        <taxon>Kitasatosporales</taxon>
        <taxon>Streptomycetaceae</taxon>
        <taxon>Streptomyces</taxon>
    </lineage>
</organism>
<reference evidence="1" key="2">
    <citation type="submission" date="2020-09" db="EMBL/GenBank/DDBJ databases">
        <authorList>
            <person name="Sun Q."/>
            <person name="Ohkuma M."/>
        </authorList>
    </citation>
    <scope>NUCLEOTIDE SEQUENCE</scope>
    <source>
        <strain evidence="1">JCM 4059</strain>
    </source>
</reference>
<comment type="caution">
    <text evidence="1">The sequence shown here is derived from an EMBL/GenBank/DDBJ whole genome shotgun (WGS) entry which is preliminary data.</text>
</comment>
<dbReference type="AlphaFoldDB" id="A0A919B9Q9"/>
<sequence length="344" mass="37095">MLTCLSLIAAGIALRQVDRAWFARRRPHAASAAELITLQRSRANNLTPALLLAGQWVQITGWWLLAGHSPVAAAVAAIGMAVAFRHLQELSHFAVHGVLARTARANHVLAEAAHLPLGLAPVAVRRRRHVREHHPNATLAADPNLAELGDAGLRPGTSRGRFAVALLYPLTPRGIRATVTALGATVRRSPGRAAALAAVPLAAYLVGGIEAVVCGVLVPRLLLYPLLAWMSLLVEHTWFDPEPRTGTPAWVEAGRCLRLYAGNRLLAAFAAVTWLPYGDLHHFAHSAHPSVRWNYLRALERHLGLPHFAPPGLLWGPGSVMRRHRDALHARPAAAVVLEVARAA</sequence>
<evidence type="ECO:0008006" key="3">
    <source>
        <dbReference type="Google" id="ProtNLM"/>
    </source>
</evidence>
<evidence type="ECO:0000313" key="2">
    <source>
        <dbReference type="Proteomes" id="UP000638313"/>
    </source>
</evidence>
<dbReference type="Proteomes" id="UP000638313">
    <property type="component" value="Unassembled WGS sequence"/>
</dbReference>
<name>A0A919B9Q9_9ACTN</name>
<protein>
    <recommendedName>
        <fullName evidence="3">Fatty acid desaturase</fullName>
    </recommendedName>
</protein>
<reference evidence="1" key="1">
    <citation type="journal article" date="2014" name="Int. J. Syst. Evol. Microbiol.">
        <title>Complete genome sequence of Corynebacterium casei LMG S-19264T (=DSM 44701T), isolated from a smear-ripened cheese.</title>
        <authorList>
            <consortium name="US DOE Joint Genome Institute (JGI-PGF)"/>
            <person name="Walter F."/>
            <person name="Albersmeier A."/>
            <person name="Kalinowski J."/>
            <person name="Ruckert C."/>
        </authorList>
    </citation>
    <scope>NUCLEOTIDE SEQUENCE</scope>
    <source>
        <strain evidence="1">JCM 4059</strain>
    </source>
</reference>
<dbReference type="EMBL" id="BNBD01000026">
    <property type="protein sequence ID" value="GHF74080.1"/>
    <property type="molecule type" value="Genomic_DNA"/>
</dbReference>
<evidence type="ECO:0000313" key="1">
    <source>
        <dbReference type="EMBL" id="GHF74080.1"/>
    </source>
</evidence>
<proteinExistence type="predicted"/>